<protein>
    <submittedName>
        <fullName evidence="1">Uncharacterized protein</fullName>
    </submittedName>
</protein>
<name>A0A4R2T573_9PAST</name>
<dbReference type="AlphaFoldDB" id="A0A4R2T573"/>
<accession>A0A4R2T573</accession>
<dbReference type="Proteomes" id="UP000295763">
    <property type="component" value="Unassembled WGS sequence"/>
</dbReference>
<organism evidence="1 2">
    <name type="scientific">Cricetibacter osteomyelitidis</name>
    <dbReference type="NCBI Taxonomy" id="1521931"/>
    <lineage>
        <taxon>Bacteria</taxon>
        <taxon>Pseudomonadati</taxon>
        <taxon>Pseudomonadota</taxon>
        <taxon>Gammaproteobacteria</taxon>
        <taxon>Pasteurellales</taxon>
        <taxon>Pasteurellaceae</taxon>
        <taxon>Cricetibacter</taxon>
    </lineage>
</organism>
<dbReference type="RefSeq" id="WP_131978266.1">
    <property type="nucleotide sequence ID" value="NZ_SLYB01000024.1"/>
</dbReference>
<sequence>MKCIEATKTISDAKERQLSLSEKTKLTAHLLICSYCRGFKNNCEKMSRMMKSFANPD</sequence>
<dbReference type="EMBL" id="SLYB01000024">
    <property type="protein sequence ID" value="TCP92228.1"/>
    <property type="molecule type" value="Genomic_DNA"/>
</dbReference>
<gene>
    <name evidence="1" type="ORF">EDC44_12428</name>
</gene>
<comment type="caution">
    <text evidence="1">The sequence shown here is derived from an EMBL/GenBank/DDBJ whole genome shotgun (WGS) entry which is preliminary data.</text>
</comment>
<evidence type="ECO:0000313" key="1">
    <source>
        <dbReference type="EMBL" id="TCP92228.1"/>
    </source>
</evidence>
<dbReference type="OrthoDB" id="8374021at2"/>
<evidence type="ECO:0000313" key="2">
    <source>
        <dbReference type="Proteomes" id="UP000295763"/>
    </source>
</evidence>
<proteinExistence type="predicted"/>
<keyword evidence="2" id="KW-1185">Reference proteome</keyword>
<reference evidence="1 2" key="1">
    <citation type="submission" date="2019-03" db="EMBL/GenBank/DDBJ databases">
        <title>Genomic Encyclopedia of Type Strains, Phase IV (KMG-IV): sequencing the most valuable type-strain genomes for metagenomic binning, comparative biology and taxonomic classification.</title>
        <authorList>
            <person name="Goeker M."/>
        </authorList>
    </citation>
    <scope>NUCLEOTIDE SEQUENCE [LARGE SCALE GENOMIC DNA]</scope>
    <source>
        <strain evidence="1 2">DSM 28404</strain>
    </source>
</reference>